<dbReference type="SUPFAM" id="SSF54427">
    <property type="entry name" value="NTF2-like"/>
    <property type="match status" value="1"/>
</dbReference>
<dbReference type="InterPro" id="IPR037401">
    <property type="entry name" value="SnoaL-like"/>
</dbReference>
<feature type="domain" description="SnoaL-like" evidence="1">
    <location>
        <begin position="14"/>
        <end position="113"/>
    </location>
</feature>
<organism evidence="2 3">
    <name type="scientific">Photobacterium aquae</name>
    <dbReference type="NCBI Taxonomy" id="1195763"/>
    <lineage>
        <taxon>Bacteria</taxon>
        <taxon>Pseudomonadati</taxon>
        <taxon>Pseudomonadota</taxon>
        <taxon>Gammaproteobacteria</taxon>
        <taxon>Vibrionales</taxon>
        <taxon>Vibrionaceae</taxon>
        <taxon>Photobacterium</taxon>
    </lineage>
</organism>
<dbReference type="RefSeq" id="WP_047880609.1">
    <property type="nucleotide sequence ID" value="NZ_LDOT01000034.1"/>
</dbReference>
<name>A0A0J1GUD3_9GAMM</name>
<dbReference type="AlphaFoldDB" id="A0A0J1GUD3"/>
<proteinExistence type="predicted"/>
<dbReference type="EMBL" id="LDOT01000034">
    <property type="protein sequence ID" value="KLV03340.1"/>
    <property type="molecule type" value="Genomic_DNA"/>
</dbReference>
<evidence type="ECO:0000313" key="3">
    <source>
        <dbReference type="Proteomes" id="UP000036097"/>
    </source>
</evidence>
<dbReference type="STRING" id="1195763.ABT56_19640"/>
<dbReference type="InterPro" id="IPR032710">
    <property type="entry name" value="NTF2-like_dom_sf"/>
</dbReference>
<comment type="caution">
    <text evidence="2">The sequence shown here is derived from an EMBL/GenBank/DDBJ whole genome shotgun (WGS) entry which is preliminary data.</text>
</comment>
<dbReference type="PATRIC" id="fig|1195763.3.peg.4203"/>
<evidence type="ECO:0000313" key="2">
    <source>
        <dbReference type="EMBL" id="KLV03340.1"/>
    </source>
</evidence>
<protein>
    <submittedName>
        <fullName evidence="2">Transcriptional regulator</fullName>
    </submittedName>
</protein>
<reference evidence="2 3" key="1">
    <citation type="submission" date="2015-05" db="EMBL/GenBank/DDBJ databases">
        <title>Photobacterium galathea sp. nov.</title>
        <authorList>
            <person name="Machado H."/>
            <person name="Gram L."/>
        </authorList>
    </citation>
    <scope>NUCLEOTIDE SEQUENCE [LARGE SCALE GENOMIC DNA]</scope>
    <source>
        <strain evidence="2 3">CGMCC 1.12159</strain>
    </source>
</reference>
<dbReference type="Pfam" id="PF12680">
    <property type="entry name" value="SnoaL_2"/>
    <property type="match status" value="1"/>
</dbReference>
<gene>
    <name evidence="2" type="ORF">ABT56_19640</name>
</gene>
<sequence length="143" mass="16779">MSYQPKELTEKFVQAYRSLSKENVAMLEDVYHQDVVFEDPAHRMEGWQNLEGYFDRLFENVSSCAFDIHETVEQGNVAYVQWTMHFSHPRISNGEIRQVKGCSRLEFAEGKVQCHRDYFDMGEMIYEGIPLLGNVVRHLKARL</sequence>
<dbReference type="Gene3D" id="3.10.450.50">
    <property type="match status" value="1"/>
</dbReference>
<dbReference type="Proteomes" id="UP000036097">
    <property type="component" value="Unassembled WGS sequence"/>
</dbReference>
<keyword evidence="3" id="KW-1185">Reference proteome</keyword>
<evidence type="ECO:0000259" key="1">
    <source>
        <dbReference type="Pfam" id="PF12680"/>
    </source>
</evidence>
<dbReference type="OrthoDB" id="1115105at2"/>
<accession>A0A0J1GUD3</accession>